<accession>A0A1H6SXB2</accession>
<feature type="signal peptide" evidence="4">
    <location>
        <begin position="1"/>
        <end position="29"/>
    </location>
</feature>
<organism evidence="6 7">
    <name type="scientific">Allopseudospirillum japonicum</name>
    <dbReference type="NCBI Taxonomy" id="64971"/>
    <lineage>
        <taxon>Bacteria</taxon>
        <taxon>Pseudomonadati</taxon>
        <taxon>Pseudomonadota</taxon>
        <taxon>Gammaproteobacteria</taxon>
        <taxon>Oceanospirillales</taxon>
        <taxon>Oceanospirillaceae</taxon>
        <taxon>Allopseudospirillum</taxon>
    </lineage>
</organism>
<evidence type="ECO:0000259" key="5">
    <source>
        <dbReference type="PROSITE" id="PS50887"/>
    </source>
</evidence>
<dbReference type="GO" id="GO:0005886">
    <property type="term" value="C:plasma membrane"/>
    <property type="evidence" value="ECO:0007669"/>
    <property type="project" value="TreeGrafter"/>
</dbReference>
<dbReference type="Pfam" id="PF00990">
    <property type="entry name" value="GGDEF"/>
    <property type="match status" value="1"/>
</dbReference>
<evidence type="ECO:0000313" key="7">
    <source>
        <dbReference type="Proteomes" id="UP000242999"/>
    </source>
</evidence>
<dbReference type="RefSeq" id="WP_093310034.1">
    <property type="nucleotide sequence ID" value="NZ_FNYH01000008.1"/>
</dbReference>
<evidence type="ECO:0000256" key="4">
    <source>
        <dbReference type="SAM" id="SignalP"/>
    </source>
</evidence>
<keyword evidence="7" id="KW-1185">Reference proteome</keyword>
<dbReference type="Proteomes" id="UP000242999">
    <property type="component" value="Unassembled WGS sequence"/>
</dbReference>
<dbReference type="InterPro" id="IPR000160">
    <property type="entry name" value="GGDEF_dom"/>
</dbReference>
<dbReference type="OrthoDB" id="176203at2"/>
<dbReference type="FunFam" id="3.30.70.270:FF:000001">
    <property type="entry name" value="Diguanylate cyclase domain protein"/>
    <property type="match status" value="1"/>
</dbReference>
<dbReference type="GO" id="GO:0052621">
    <property type="term" value="F:diguanylate cyclase activity"/>
    <property type="evidence" value="ECO:0007669"/>
    <property type="project" value="UniProtKB-EC"/>
</dbReference>
<feature type="chain" id="PRO_5017260018" description="diguanylate cyclase" evidence="4">
    <location>
        <begin position="30"/>
        <end position="1016"/>
    </location>
</feature>
<dbReference type="SUPFAM" id="SSF63829">
    <property type="entry name" value="Calcium-dependent phosphotriesterase"/>
    <property type="match status" value="2"/>
</dbReference>
<dbReference type="EMBL" id="FNYH01000008">
    <property type="protein sequence ID" value="SEI70454.1"/>
    <property type="molecule type" value="Genomic_DNA"/>
</dbReference>
<feature type="domain" description="GGDEF" evidence="5">
    <location>
        <begin position="873"/>
        <end position="1005"/>
    </location>
</feature>
<dbReference type="Pfam" id="PF07495">
    <property type="entry name" value="Y_Y_Y"/>
    <property type="match status" value="1"/>
</dbReference>
<dbReference type="PROSITE" id="PS50887">
    <property type="entry name" value="GGDEF"/>
    <property type="match status" value="1"/>
</dbReference>
<dbReference type="Gene3D" id="2.130.10.10">
    <property type="entry name" value="YVTN repeat-like/Quinoprotein amine dehydrogenase"/>
    <property type="match status" value="4"/>
</dbReference>
<dbReference type="InterPro" id="IPR011110">
    <property type="entry name" value="Reg_prop"/>
</dbReference>
<evidence type="ECO:0000256" key="3">
    <source>
        <dbReference type="ARBA" id="ARBA00034247"/>
    </source>
</evidence>
<comment type="cofactor">
    <cofactor evidence="1">
        <name>Mg(2+)</name>
        <dbReference type="ChEBI" id="CHEBI:18420"/>
    </cofactor>
</comment>
<reference evidence="7" key="1">
    <citation type="submission" date="2016-10" db="EMBL/GenBank/DDBJ databases">
        <authorList>
            <person name="Varghese N."/>
            <person name="Submissions S."/>
        </authorList>
    </citation>
    <scope>NUCLEOTIDE SEQUENCE [LARGE SCALE GENOMIC DNA]</scope>
    <source>
        <strain evidence="7">DSM 7165</strain>
    </source>
</reference>
<dbReference type="Gene3D" id="2.60.40.10">
    <property type="entry name" value="Immunoglobulins"/>
    <property type="match status" value="1"/>
</dbReference>
<dbReference type="EC" id="2.7.7.65" evidence="2"/>
<evidence type="ECO:0000313" key="6">
    <source>
        <dbReference type="EMBL" id="SEI70454.1"/>
    </source>
</evidence>
<dbReference type="InterPro" id="IPR015943">
    <property type="entry name" value="WD40/YVTN_repeat-like_dom_sf"/>
</dbReference>
<dbReference type="AlphaFoldDB" id="A0A1H6SXB2"/>
<dbReference type="STRING" id="64971.SAMN05421831_10815"/>
<evidence type="ECO:0000256" key="2">
    <source>
        <dbReference type="ARBA" id="ARBA00012528"/>
    </source>
</evidence>
<sequence length="1016" mass="113647">MRPTSLLTHLQCYLSLILLSFSAGLTAVASTQATDPQKIPLRDYFAETWSTRDGLPHNSINSMAQTPEGYLWFATWEGAARYNGHAFRIYTRGQETHLPDSGLRALVTDDEGRLWVAGSRGGMSSWYQDQWHPYPQAAGMINHLLWADEGDLWFAIEGMGVYQRPAASLHTNAQDQAVLKDLSAYYLVQDQAGDLWAATDEGLYQIDPVNRQSQAMSLRLGLPPGRVFTLQLLKTKNQLLIGHEQGLWQLDLHTLALKLVHPQLAQEAVTALMLDSHQHLWLGTLNHGLYRLGSPDWQVLEKLDASAGLPNNRILSLLEDQEGSIWIGTNGGLFRLRAAPFVSWTPRHGLAGYYVRTLLSHPQDQSVWIGSSTGLNRYSAQGALTTLALATESHQQTPLSVLSLAVSPQQYLWVGTYTQGLLKVVGEHLEPVLNRQTGLSSNEVRAILEDSQGRIWIGTASGLNLWYPQRQQVYTYTQAQGLPADFIIGLAEDEQGRIWIGTGEGVSYLTPQAHQETPAHLQQGLPGELTHLNLTPLDQAEYAFGFYQQPGFMWMTTDRGLIRYRYSDSHLALVARRHGLPVDKLFQVVADSQGGFWLTSNRGVLRIQQQEAHAIADGLSSRIQFEHYGESDGMLSAQANGGSNPAATVDHQGRVWIASARGAVKVQPQDLQEAGLYYPPVVLENLQIDGHTYPLVPTQKIKLPAGIQRLAITYAGLGYVMPHRIEYRTRLLGFSSDWIVRDHQALVEYTNLPPGDYRFEVQARYPYGQWDGPSTHLVFSIQPLVWERMEFKALMAGASLALVLGLMRWRTWHLKRNEQHLSALVDQKTYELQQQASVLARQANEDQLTGLANRRALDAWLAKTFYHAQQANRPLCLAILDIDHFKRINDTWSHLVGDQAICALAKILNTHLPTDCKVARWGGEEFTLILPERSLETAYAECEHLRKLIEGQNYSALAEGLQMTASFGLASREGALDYNKMLNHADQALYQAKAQGRNQVVIWQPEMSNTEADTSC</sequence>
<dbReference type="NCBIfam" id="TIGR00254">
    <property type="entry name" value="GGDEF"/>
    <property type="match status" value="1"/>
</dbReference>
<dbReference type="InterPro" id="IPR013783">
    <property type="entry name" value="Ig-like_fold"/>
</dbReference>
<dbReference type="InterPro" id="IPR043128">
    <property type="entry name" value="Rev_trsase/Diguanyl_cyclase"/>
</dbReference>
<dbReference type="CDD" id="cd01949">
    <property type="entry name" value="GGDEF"/>
    <property type="match status" value="1"/>
</dbReference>
<dbReference type="SMART" id="SM00267">
    <property type="entry name" value="GGDEF"/>
    <property type="match status" value="1"/>
</dbReference>
<name>A0A1H6SXB2_9GAMM</name>
<dbReference type="PANTHER" id="PTHR45138:SF9">
    <property type="entry name" value="DIGUANYLATE CYCLASE DGCM-RELATED"/>
    <property type="match status" value="1"/>
</dbReference>
<dbReference type="GO" id="GO:1902201">
    <property type="term" value="P:negative regulation of bacterial-type flagellum-dependent cell motility"/>
    <property type="evidence" value="ECO:0007669"/>
    <property type="project" value="TreeGrafter"/>
</dbReference>
<gene>
    <name evidence="6" type="ORF">SAMN05421831_10815</name>
</gene>
<dbReference type="GO" id="GO:0043709">
    <property type="term" value="P:cell adhesion involved in single-species biofilm formation"/>
    <property type="evidence" value="ECO:0007669"/>
    <property type="project" value="TreeGrafter"/>
</dbReference>
<dbReference type="PANTHER" id="PTHR45138">
    <property type="entry name" value="REGULATORY COMPONENTS OF SENSORY TRANSDUCTION SYSTEM"/>
    <property type="match status" value="1"/>
</dbReference>
<dbReference type="InterPro" id="IPR029787">
    <property type="entry name" value="Nucleotide_cyclase"/>
</dbReference>
<dbReference type="Gene3D" id="3.30.70.270">
    <property type="match status" value="1"/>
</dbReference>
<keyword evidence="4" id="KW-0732">Signal</keyword>
<proteinExistence type="predicted"/>
<comment type="catalytic activity">
    <reaction evidence="3">
        <text>2 GTP = 3',3'-c-di-GMP + 2 diphosphate</text>
        <dbReference type="Rhea" id="RHEA:24898"/>
        <dbReference type="ChEBI" id="CHEBI:33019"/>
        <dbReference type="ChEBI" id="CHEBI:37565"/>
        <dbReference type="ChEBI" id="CHEBI:58805"/>
        <dbReference type="EC" id="2.7.7.65"/>
    </reaction>
</comment>
<dbReference type="InterPro" id="IPR050469">
    <property type="entry name" value="Diguanylate_Cyclase"/>
</dbReference>
<evidence type="ECO:0000256" key="1">
    <source>
        <dbReference type="ARBA" id="ARBA00001946"/>
    </source>
</evidence>
<dbReference type="InterPro" id="IPR011123">
    <property type="entry name" value="Y_Y_Y"/>
</dbReference>
<dbReference type="Pfam" id="PF07494">
    <property type="entry name" value="Reg_prop"/>
    <property type="match status" value="4"/>
</dbReference>
<dbReference type="SUPFAM" id="SSF55073">
    <property type="entry name" value="Nucleotide cyclase"/>
    <property type="match status" value="1"/>
</dbReference>
<protein>
    <recommendedName>
        <fullName evidence="2">diguanylate cyclase</fullName>
        <ecNumber evidence="2">2.7.7.65</ecNumber>
    </recommendedName>
</protein>